<dbReference type="Pfam" id="PF01636">
    <property type="entry name" value="APH"/>
    <property type="match status" value="1"/>
</dbReference>
<organism evidence="4 5">
    <name type="scientific">Paenibacillus agilis</name>
    <dbReference type="NCBI Taxonomy" id="3020863"/>
    <lineage>
        <taxon>Bacteria</taxon>
        <taxon>Bacillati</taxon>
        <taxon>Bacillota</taxon>
        <taxon>Bacilli</taxon>
        <taxon>Bacillales</taxon>
        <taxon>Paenibacillaceae</taxon>
        <taxon>Paenibacillus</taxon>
    </lineage>
</organism>
<comment type="caution">
    <text evidence="4">The sequence shown here is derived from an EMBL/GenBank/DDBJ whole genome shotgun (WGS) entry which is preliminary data.</text>
</comment>
<dbReference type="InterPro" id="IPR011009">
    <property type="entry name" value="Kinase-like_dom_sf"/>
</dbReference>
<feature type="domain" description="Aminoglycoside phosphotransferase" evidence="3">
    <location>
        <begin position="21"/>
        <end position="261"/>
    </location>
</feature>
<dbReference type="Gene3D" id="1.20.1270.170">
    <property type="match status" value="1"/>
</dbReference>
<dbReference type="OrthoDB" id="1995036at2"/>
<accession>A0A559J0N2</accession>
<name>A0A559J0N2_9BACL</name>
<feature type="transmembrane region" description="Helical" evidence="2">
    <location>
        <begin position="272"/>
        <end position="291"/>
    </location>
</feature>
<evidence type="ECO:0000256" key="2">
    <source>
        <dbReference type="SAM" id="Phobius"/>
    </source>
</evidence>
<evidence type="ECO:0000256" key="1">
    <source>
        <dbReference type="ARBA" id="ARBA00038240"/>
    </source>
</evidence>
<dbReference type="Proteomes" id="UP000318102">
    <property type="component" value="Unassembled WGS sequence"/>
</dbReference>
<dbReference type="InterPro" id="IPR002575">
    <property type="entry name" value="Aminoglycoside_PTrfase"/>
</dbReference>
<evidence type="ECO:0000313" key="4">
    <source>
        <dbReference type="EMBL" id="TVX93449.1"/>
    </source>
</evidence>
<dbReference type="EMBL" id="VNJK01000001">
    <property type="protein sequence ID" value="TVX93449.1"/>
    <property type="molecule type" value="Genomic_DNA"/>
</dbReference>
<keyword evidence="5" id="KW-1185">Reference proteome</keyword>
<dbReference type="AlphaFoldDB" id="A0A559J0N2"/>
<keyword evidence="2" id="KW-0812">Transmembrane</keyword>
<proteinExistence type="inferred from homology"/>
<dbReference type="Gene3D" id="1.10.510.10">
    <property type="entry name" value="Transferase(Phosphotransferase) domain 1"/>
    <property type="match status" value="1"/>
</dbReference>
<comment type="similarity">
    <text evidence="1">Belongs to the pseudomonas-type ThrB family.</text>
</comment>
<dbReference type="GO" id="GO:0004413">
    <property type="term" value="F:homoserine kinase activity"/>
    <property type="evidence" value="ECO:0007669"/>
    <property type="project" value="TreeGrafter"/>
</dbReference>
<keyword evidence="2" id="KW-1133">Transmembrane helix</keyword>
<reference evidence="4 5" key="1">
    <citation type="submission" date="2019-07" db="EMBL/GenBank/DDBJ databases">
        <authorList>
            <person name="Kim J."/>
        </authorList>
    </citation>
    <scope>NUCLEOTIDE SEQUENCE [LARGE SCALE GENOMIC DNA]</scope>
    <source>
        <strain evidence="4 5">N4</strain>
    </source>
</reference>
<keyword evidence="2" id="KW-0472">Membrane</keyword>
<dbReference type="SUPFAM" id="SSF56112">
    <property type="entry name" value="Protein kinase-like (PK-like)"/>
    <property type="match status" value="1"/>
</dbReference>
<dbReference type="InterPro" id="IPR050249">
    <property type="entry name" value="Pseudomonas-type_ThrB"/>
</dbReference>
<evidence type="ECO:0000259" key="3">
    <source>
        <dbReference type="Pfam" id="PF01636"/>
    </source>
</evidence>
<gene>
    <name evidence="4" type="ORF">FPZ44_10520</name>
</gene>
<dbReference type="RefSeq" id="WP_144989952.1">
    <property type="nucleotide sequence ID" value="NZ_VNJK01000001.1"/>
</dbReference>
<evidence type="ECO:0000313" key="5">
    <source>
        <dbReference type="Proteomes" id="UP000318102"/>
    </source>
</evidence>
<dbReference type="GO" id="GO:0009088">
    <property type="term" value="P:threonine biosynthetic process"/>
    <property type="evidence" value="ECO:0007669"/>
    <property type="project" value="TreeGrafter"/>
</dbReference>
<protein>
    <submittedName>
        <fullName evidence="4">Aminoglycoside phosphotransferase family protein</fullName>
    </submittedName>
</protein>
<dbReference type="PANTHER" id="PTHR21064">
    <property type="entry name" value="AMINOGLYCOSIDE PHOSPHOTRANSFERASE DOMAIN-CONTAINING PROTEIN-RELATED"/>
    <property type="match status" value="1"/>
</dbReference>
<dbReference type="Gene3D" id="3.30.200.70">
    <property type="match status" value="1"/>
</dbReference>
<dbReference type="PANTHER" id="PTHR21064:SF6">
    <property type="entry name" value="AMINOGLYCOSIDE PHOSPHOTRANSFERASE DOMAIN-CONTAINING PROTEIN"/>
    <property type="match status" value="1"/>
</dbReference>
<sequence>MTNDTLHTILNKFDICESTITFLRHNENRTYRVDDAHGTSYLLRIHQPVKESMAGMQHTYDGLLAELKMLDALANQNHLIVQAPLRNREGELITVLEHEGQQLNCSILTWLEGRDLQKEDVTNREVVQQLGFQLAELHSFFRQYPHEGMETRPSQGIAYNTGMIDTIKKGLVLELFTATDVSIIEKTILLINSRLEGNGLTPESWGLIHGDLGLGNIIVTPEGKLSFIDFGFFGPGYYLTDVAMGASMIPVEHRNLFLEAYYGHKHVHENELLLIEGFMLLSIIGFYAFMMGNESVHDWMREHMPQLCTKQCLPYLSGERIFYTS</sequence>